<feature type="transmembrane region" description="Helical" evidence="1">
    <location>
        <begin position="72"/>
        <end position="96"/>
    </location>
</feature>
<keyword evidence="3" id="KW-1185">Reference proteome</keyword>
<organism evidence="2 3">
    <name type="scientific">Riemerella columbipharyngis</name>
    <dbReference type="NCBI Taxonomy" id="1071918"/>
    <lineage>
        <taxon>Bacteria</taxon>
        <taxon>Pseudomonadati</taxon>
        <taxon>Bacteroidota</taxon>
        <taxon>Flavobacteriia</taxon>
        <taxon>Flavobacteriales</taxon>
        <taxon>Weeksellaceae</taxon>
        <taxon>Riemerella</taxon>
    </lineage>
</organism>
<dbReference type="AlphaFoldDB" id="A0A1G7AR63"/>
<feature type="transmembrane region" description="Helical" evidence="1">
    <location>
        <begin position="173"/>
        <end position="194"/>
    </location>
</feature>
<evidence type="ECO:0000256" key="1">
    <source>
        <dbReference type="SAM" id="Phobius"/>
    </source>
</evidence>
<dbReference type="EMBL" id="FNAS01000004">
    <property type="protein sequence ID" value="SDE17281.1"/>
    <property type="molecule type" value="Genomic_DNA"/>
</dbReference>
<feature type="transmembrane region" description="Helical" evidence="1">
    <location>
        <begin position="102"/>
        <end position="126"/>
    </location>
</feature>
<keyword evidence="1" id="KW-0812">Transmembrane</keyword>
<accession>A0A1G7AR63</accession>
<dbReference type="STRING" id="1071918.SAMN05421544_10466"/>
<protein>
    <submittedName>
        <fullName evidence="2">Uncharacterized protein</fullName>
    </submittedName>
</protein>
<proteinExistence type="predicted"/>
<dbReference type="Proteomes" id="UP000198517">
    <property type="component" value="Unassembled WGS sequence"/>
</dbReference>
<gene>
    <name evidence="2" type="ORF">SAMN05421544_10466</name>
</gene>
<keyword evidence="1" id="KW-1133">Transmembrane helix</keyword>
<keyword evidence="1" id="KW-0472">Membrane</keyword>
<sequence length="201" mass="24171">MILTIFFCYVYLKISEDTVGKNNYFFASDITSFFSLSFYLFYFHKIIHSGYYRFIALNFSLKRFTDYKVKNLLAIVFIGVLLNMIVYVSTTIIYYQSLDIDFIYFFKFGIFFILYQMFLCLLSFCLMSLSYTIWALFLAMGYWFFEDTIIYLIKYPIAKYLPKSSFTHLFSEPFHYEYLAVCLGYLFILSFLGYKVNHKKL</sequence>
<reference evidence="2 3" key="1">
    <citation type="submission" date="2016-10" db="EMBL/GenBank/DDBJ databases">
        <authorList>
            <person name="de Groot N.N."/>
        </authorList>
    </citation>
    <scope>NUCLEOTIDE SEQUENCE [LARGE SCALE GENOMIC DNA]</scope>
    <source>
        <strain evidence="2 3">DSM 24015</strain>
    </source>
</reference>
<feature type="transmembrane region" description="Helical" evidence="1">
    <location>
        <begin position="133"/>
        <end position="153"/>
    </location>
</feature>
<evidence type="ECO:0000313" key="3">
    <source>
        <dbReference type="Proteomes" id="UP000198517"/>
    </source>
</evidence>
<name>A0A1G7AR63_9FLAO</name>
<evidence type="ECO:0000313" key="2">
    <source>
        <dbReference type="EMBL" id="SDE17281.1"/>
    </source>
</evidence>
<feature type="transmembrane region" description="Helical" evidence="1">
    <location>
        <begin position="24"/>
        <end position="43"/>
    </location>
</feature>